<dbReference type="EMBL" id="AP025637">
    <property type="protein sequence ID" value="BDG70265.1"/>
    <property type="molecule type" value="Genomic_DNA"/>
</dbReference>
<feature type="domain" description="FecR protein" evidence="1">
    <location>
        <begin position="60"/>
        <end position="158"/>
    </location>
</feature>
<evidence type="ECO:0000259" key="1">
    <source>
        <dbReference type="Pfam" id="PF04773"/>
    </source>
</evidence>
<dbReference type="Proteomes" id="UP000831327">
    <property type="component" value="Chromosome"/>
</dbReference>
<sequence length="203" mass="20951">MADRRHLLLAPALLVLPRPALSQRIRVGEVTALTGAAAALFSGEAPRPLAPDAPVLMEDLLTTGPAARLACRLDGGLELRMGENAALRVDALALRGPRPGTSLRGFGGALLLDIPRSERPAPVDVTLPWAHIGVRGTRFFAGVLDGVQAVFVARGRVEVRTAGGTVPLGEGQGVDVAPNGAPGPVREWGAPRIARALALVGAT</sequence>
<name>A0ABM7XXN7_9PROT</name>
<dbReference type="InterPro" id="IPR006860">
    <property type="entry name" value="FecR"/>
</dbReference>
<dbReference type="PANTHER" id="PTHR38731">
    <property type="entry name" value="LIPL45-RELATED LIPOPROTEIN-RELATED"/>
    <property type="match status" value="1"/>
</dbReference>
<gene>
    <name evidence="2" type="ORF">Rmf_01940</name>
</gene>
<evidence type="ECO:0000313" key="2">
    <source>
        <dbReference type="EMBL" id="BDG70265.1"/>
    </source>
</evidence>
<accession>A0ABM7XXN7</accession>
<dbReference type="Gene3D" id="2.60.120.1440">
    <property type="match status" value="1"/>
</dbReference>
<keyword evidence="3" id="KW-1185">Reference proteome</keyword>
<reference evidence="2 3" key="1">
    <citation type="journal article" date="2016" name="Microbes Environ.">
        <title>Phylogenetically diverse aerobic anoxygenic phototrophic bacteria isolated from epilithic biofilms in Tama river, Japan.</title>
        <authorList>
            <person name="Hirose S."/>
            <person name="Matsuura K."/>
            <person name="Haruta S."/>
        </authorList>
    </citation>
    <scope>NUCLEOTIDE SEQUENCE [LARGE SCALE GENOMIC DNA]</scope>
    <source>
        <strain evidence="2 3">S08</strain>
    </source>
</reference>
<evidence type="ECO:0000313" key="3">
    <source>
        <dbReference type="Proteomes" id="UP000831327"/>
    </source>
</evidence>
<protein>
    <recommendedName>
        <fullName evidence="1">FecR protein domain-containing protein</fullName>
    </recommendedName>
</protein>
<dbReference type="RefSeq" id="WP_244457606.1">
    <property type="nucleotide sequence ID" value="NZ_AP025637.1"/>
</dbReference>
<organism evidence="2 3">
    <name type="scientific">Roseomonas fluvialis</name>
    <dbReference type="NCBI Taxonomy" id="1750527"/>
    <lineage>
        <taxon>Bacteria</taxon>
        <taxon>Pseudomonadati</taxon>
        <taxon>Pseudomonadota</taxon>
        <taxon>Alphaproteobacteria</taxon>
        <taxon>Acetobacterales</taxon>
        <taxon>Roseomonadaceae</taxon>
        <taxon>Roseomonas</taxon>
    </lineage>
</organism>
<dbReference type="Pfam" id="PF04773">
    <property type="entry name" value="FecR"/>
    <property type="match status" value="1"/>
</dbReference>
<dbReference type="PANTHER" id="PTHR38731:SF3">
    <property type="entry name" value="BLL6125 PROTEIN"/>
    <property type="match status" value="1"/>
</dbReference>
<proteinExistence type="predicted"/>